<evidence type="ECO:0000256" key="1">
    <source>
        <dbReference type="ARBA" id="ARBA00004241"/>
    </source>
</evidence>
<accession>A0A443IUS1</accession>
<feature type="transmembrane region" description="Helical" evidence="3">
    <location>
        <begin position="20"/>
        <end position="38"/>
    </location>
</feature>
<name>A0A443IUS1_9BACI</name>
<dbReference type="AlphaFoldDB" id="A0A443IUS1"/>
<evidence type="ECO:0000256" key="2">
    <source>
        <dbReference type="ARBA" id="ARBA00023287"/>
    </source>
</evidence>
<dbReference type="GO" id="GO:0030420">
    <property type="term" value="P:establishment of competence for transformation"/>
    <property type="evidence" value="ECO:0007669"/>
    <property type="project" value="UniProtKB-KW"/>
</dbReference>
<comment type="caution">
    <text evidence="4">The sequence shown here is derived from an EMBL/GenBank/DDBJ whole genome shotgun (WGS) entry which is preliminary data.</text>
</comment>
<keyword evidence="5" id="KW-1185">Reference proteome</keyword>
<sequence length="162" mass="18628">MKVSEVEISNEHGVTLVELLASIVLITLILTTFITIFIQSAKTYKTSENIIDATYVAQAEMEKIYAVSVITNYGERKNAMISKPLEYHYLGKEGNWLVYEKTEDTYTIKIKLEEKRIEINIDDDKPPIESDMNQIIVEAFDGPEQKERAKMQGILHWGIDRQ</sequence>
<evidence type="ECO:0000256" key="3">
    <source>
        <dbReference type="SAM" id="Phobius"/>
    </source>
</evidence>
<dbReference type="Proteomes" id="UP000273811">
    <property type="component" value="Unassembled WGS sequence"/>
</dbReference>
<dbReference type="RefSeq" id="WP_120072236.1">
    <property type="nucleotide sequence ID" value="NZ_CP126113.1"/>
</dbReference>
<protein>
    <recommendedName>
        <fullName evidence="6">Prepilin-type N-terminal cleavage/methylation domain-containing protein</fullName>
    </recommendedName>
</protein>
<organism evidence="4 5">
    <name type="scientific">Siminovitchia fortis</name>
    <dbReference type="NCBI Taxonomy" id="254758"/>
    <lineage>
        <taxon>Bacteria</taxon>
        <taxon>Bacillati</taxon>
        <taxon>Bacillota</taxon>
        <taxon>Bacilli</taxon>
        <taxon>Bacillales</taxon>
        <taxon>Bacillaceae</taxon>
        <taxon>Siminovitchia</taxon>
    </lineage>
</organism>
<evidence type="ECO:0008006" key="6">
    <source>
        <dbReference type="Google" id="ProtNLM"/>
    </source>
</evidence>
<keyword evidence="3" id="KW-1133">Transmembrane helix</keyword>
<comment type="subcellular location">
    <subcellularLocation>
        <location evidence="1">Cell surface</location>
    </subcellularLocation>
</comment>
<keyword evidence="3" id="KW-0812">Transmembrane</keyword>
<evidence type="ECO:0000313" key="5">
    <source>
        <dbReference type="Proteomes" id="UP000273811"/>
    </source>
</evidence>
<reference evidence="4" key="1">
    <citation type="submission" date="2018-12" db="EMBL/GenBank/DDBJ databases">
        <authorList>
            <person name="Sun L."/>
            <person name="Chen Z."/>
        </authorList>
    </citation>
    <scope>NUCLEOTIDE SEQUENCE [LARGE SCALE GENOMIC DNA]</scope>
    <source>
        <strain evidence="4">DSM 16012</strain>
    </source>
</reference>
<dbReference type="EMBL" id="QYTU02000014">
    <property type="protein sequence ID" value="RWR11859.1"/>
    <property type="molecule type" value="Genomic_DNA"/>
</dbReference>
<dbReference type="OrthoDB" id="2970736at2"/>
<proteinExistence type="predicted"/>
<evidence type="ECO:0000313" key="4">
    <source>
        <dbReference type="EMBL" id="RWR11859.1"/>
    </source>
</evidence>
<dbReference type="GO" id="GO:0009986">
    <property type="term" value="C:cell surface"/>
    <property type="evidence" value="ECO:0007669"/>
    <property type="project" value="UniProtKB-SubCell"/>
</dbReference>
<dbReference type="InterPro" id="IPR012902">
    <property type="entry name" value="N_methyl_site"/>
</dbReference>
<gene>
    <name evidence="4" type="ORF">D4N35_007935</name>
</gene>
<keyword evidence="2" id="KW-0178">Competence</keyword>
<keyword evidence="3" id="KW-0472">Membrane</keyword>
<dbReference type="PROSITE" id="PS00409">
    <property type="entry name" value="PROKAR_NTER_METHYL"/>
    <property type="match status" value="1"/>
</dbReference>